<reference evidence="9 10" key="1">
    <citation type="submission" date="2018-06" db="EMBL/GenBank/DDBJ databases">
        <title>Genomic Encyclopedia of Archaeal and Bacterial Type Strains, Phase II (KMG-II): from individual species to whole genera.</title>
        <authorList>
            <person name="Goeker M."/>
        </authorList>
    </citation>
    <scope>NUCLEOTIDE SEQUENCE [LARGE SCALE GENOMIC DNA]</scope>
    <source>
        <strain evidence="9 10">DSM 23241</strain>
    </source>
</reference>
<gene>
    <name evidence="9" type="ORF">LX80_02697</name>
</gene>
<evidence type="ECO:0000256" key="8">
    <source>
        <dbReference type="SAM" id="SignalP"/>
    </source>
</evidence>
<evidence type="ECO:0000256" key="3">
    <source>
        <dbReference type="ARBA" id="ARBA00022452"/>
    </source>
</evidence>
<dbReference type="OrthoDB" id="9765571at2"/>
<feature type="chain" id="PRO_5016039715" evidence="8">
    <location>
        <begin position="19"/>
        <end position="510"/>
    </location>
</feature>
<comment type="subcellular location">
    <subcellularLocation>
        <location evidence="1">Cell outer membrane</location>
        <topology evidence="1">Multi-pass membrane protein</topology>
    </subcellularLocation>
</comment>
<dbReference type="PANTHER" id="PTHR35093">
    <property type="entry name" value="OUTER MEMBRANE PROTEIN NMB0088-RELATED"/>
    <property type="match status" value="1"/>
</dbReference>
<evidence type="ECO:0000256" key="4">
    <source>
        <dbReference type="ARBA" id="ARBA00022692"/>
    </source>
</evidence>
<dbReference type="PANTHER" id="PTHR35093:SF8">
    <property type="entry name" value="OUTER MEMBRANE PROTEIN NMB0088-RELATED"/>
    <property type="match status" value="1"/>
</dbReference>
<comment type="similarity">
    <text evidence="2">Belongs to the OmpP1/FadL family.</text>
</comment>
<keyword evidence="10" id="KW-1185">Reference proteome</keyword>
<evidence type="ECO:0000256" key="5">
    <source>
        <dbReference type="ARBA" id="ARBA00022729"/>
    </source>
</evidence>
<keyword evidence="5 8" id="KW-0732">Signal</keyword>
<evidence type="ECO:0000313" key="9">
    <source>
        <dbReference type="EMBL" id="PZX59979.1"/>
    </source>
</evidence>
<evidence type="ECO:0000256" key="1">
    <source>
        <dbReference type="ARBA" id="ARBA00004571"/>
    </source>
</evidence>
<keyword evidence="6" id="KW-0472">Membrane</keyword>
<dbReference type="AlphaFoldDB" id="A0A2W7RZB1"/>
<organism evidence="9 10">
    <name type="scientific">Hydrotalea sandarakina</name>
    <dbReference type="NCBI Taxonomy" id="1004304"/>
    <lineage>
        <taxon>Bacteria</taxon>
        <taxon>Pseudomonadati</taxon>
        <taxon>Bacteroidota</taxon>
        <taxon>Chitinophagia</taxon>
        <taxon>Chitinophagales</taxon>
        <taxon>Chitinophagaceae</taxon>
        <taxon>Hydrotalea</taxon>
    </lineage>
</organism>
<keyword evidence="3" id="KW-1134">Transmembrane beta strand</keyword>
<accession>A0A2W7RZB1</accession>
<dbReference type="GO" id="GO:0015483">
    <property type="term" value="F:long-chain fatty acid transporting porin activity"/>
    <property type="evidence" value="ECO:0007669"/>
    <property type="project" value="TreeGrafter"/>
</dbReference>
<dbReference type="EMBL" id="QKZV01000012">
    <property type="protein sequence ID" value="PZX59979.1"/>
    <property type="molecule type" value="Genomic_DNA"/>
</dbReference>
<evidence type="ECO:0000256" key="6">
    <source>
        <dbReference type="ARBA" id="ARBA00023136"/>
    </source>
</evidence>
<keyword evidence="4" id="KW-0812">Transmembrane</keyword>
<dbReference type="RefSeq" id="WP_111297182.1">
    <property type="nucleotide sequence ID" value="NZ_QKZV01000012.1"/>
</dbReference>
<dbReference type="Gene3D" id="2.40.160.60">
    <property type="entry name" value="Outer membrane protein transport protein (OMPP1/FadL/TodX)"/>
    <property type="match status" value="1"/>
</dbReference>
<evidence type="ECO:0000256" key="2">
    <source>
        <dbReference type="ARBA" id="ARBA00008163"/>
    </source>
</evidence>
<proteinExistence type="inferred from homology"/>
<comment type="caution">
    <text evidence="9">The sequence shown here is derived from an EMBL/GenBank/DDBJ whole genome shotgun (WGS) entry which is preliminary data.</text>
</comment>
<keyword evidence="7" id="KW-0998">Cell outer membrane</keyword>
<protein>
    <submittedName>
        <fullName evidence="9">Long-subunit fatty acid transport protein</fullName>
    </submittedName>
</protein>
<sequence length="510" mass="55984">MKKVLPFLCLLLSQWAIAQTPEDALRTAWFTQNGSARSMAAGGVMASLGGDIAAANINPAGLGLYKTRELVLSPGFLMNNNKLNYRGTDTTAKKNAFMYGASGLVIGSPSRYSDSKFTSTAFSISVNQLANYNNHIQYTGFNNVSSFTEQYLEELTRDRADTNAALSNYIFGSSLAFRAFLIDTISGPGGTVAGYQSLVPISTGVIQSYDAITRGGYNEIALGLAGNMADRLYIGGSLTVPVVYYERNLTYSETDPTNNPNNNFSSFTYQENFKSQGVGVGLKLGMLYKPKEFWRIGFALHTPQLISFNDQIRSSITANTESYAGIRTVTSDELNSGNPGTRQYSIVTPWRAIASASYVFREVANTHQQRAFISADLEYVNYRGARFRAAANADQSSIDYYSQLNSTVKSYYKGNINARIGGELKFDPWMFRLGAAYYGSPYAGSDIKADRIVTSGGIGYRNHGIFIDLTYVYTFVKDANFPYYLNDKPNTYAIQTGNLGNIVATIGFKF</sequence>
<dbReference type="InterPro" id="IPR005017">
    <property type="entry name" value="OMPP1/FadL/TodX"/>
</dbReference>
<evidence type="ECO:0000256" key="7">
    <source>
        <dbReference type="ARBA" id="ARBA00023237"/>
    </source>
</evidence>
<dbReference type="Proteomes" id="UP000249720">
    <property type="component" value="Unassembled WGS sequence"/>
</dbReference>
<evidence type="ECO:0000313" key="10">
    <source>
        <dbReference type="Proteomes" id="UP000249720"/>
    </source>
</evidence>
<dbReference type="GO" id="GO:0009279">
    <property type="term" value="C:cell outer membrane"/>
    <property type="evidence" value="ECO:0007669"/>
    <property type="project" value="UniProtKB-SubCell"/>
</dbReference>
<feature type="signal peptide" evidence="8">
    <location>
        <begin position="1"/>
        <end position="18"/>
    </location>
</feature>
<dbReference type="Pfam" id="PF03349">
    <property type="entry name" value="Toluene_X"/>
    <property type="match status" value="1"/>
</dbReference>
<name>A0A2W7RZB1_9BACT</name>
<dbReference type="SUPFAM" id="SSF56935">
    <property type="entry name" value="Porins"/>
    <property type="match status" value="1"/>
</dbReference>